<comment type="caution">
    <text evidence="2">The sequence shown here is derived from an EMBL/GenBank/DDBJ whole genome shotgun (WGS) entry which is preliminary data.</text>
</comment>
<dbReference type="EMBL" id="SMMG02000003">
    <property type="protein sequence ID" value="KAA3480580.1"/>
    <property type="molecule type" value="Genomic_DNA"/>
</dbReference>
<feature type="domain" description="Retrotransposon gag" evidence="1">
    <location>
        <begin position="1"/>
        <end position="65"/>
    </location>
</feature>
<keyword evidence="3" id="KW-1185">Reference proteome</keyword>
<dbReference type="Proteomes" id="UP000325315">
    <property type="component" value="Unassembled WGS sequence"/>
</dbReference>
<gene>
    <name evidence="2" type="ORF">EPI10_021002</name>
</gene>
<sequence>MKSVMHRRFIPSYYHGELYQKLQSLTQGSRSVEDYYKEIEIAMIQVYVQEDGEATMARFLVGLNRDIANIVEL</sequence>
<evidence type="ECO:0000313" key="2">
    <source>
        <dbReference type="EMBL" id="KAA3480580.1"/>
    </source>
</evidence>
<organism evidence="2 3">
    <name type="scientific">Gossypium australe</name>
    <dbReference type="NCBI Taxonomy" id="47621"/>
    <lineage>
        <taxon>Eukaryota</taxon>
        <taxon>Viridiplantae</taxon>
        <taxon>Streptophyta</taxon>
        <taxon>Embryophyta</taxon>
        <taxon>Tracheophyta</taxon>
        <taxon>Spermatophyta</taxon>
        <taxon>Magnoliopsida</taxon>
        <taxon>eudicotyledons</taxon>
        <taxon>Gunneridae</taxon>
        <taxon>Pentapetalae</taxon>
        <taxon>rosids</taxon>
        <taxon>malvids</taxon>
        <taxon>Malvales</taxon>
        <taxon>Malvaceae</taxon>
        <taxon>Malvoideae</taxon>
        <taxon>Gossypium</taxon>
    </lineage>
</organism>
<proteinExistence type="predicted"/>
<evidence type="ECO:0000259" key="1">
    <source>
        <dbReference type="Pfam" id="PF03732"/>
    </source>
</evidence>
<dbReference type="Pfam" id="PF03732">
    <property type="entry name" value="Retrotrans_gag"/>
    <property type="match status" value="1"/>
</dbReference>
<dbReference type="PANTHER" id="PTHR35046">
    <property type="entry name" value="ZINC KNUCKLE (CCHC-TYPE) FAMILY PROTEIN"/>
    <property type="match status" value="1"/>
</dbReference>
<dbReference type="InterPro" id="IPR005162">
    <property type="entry name" value="Retrotrans_gag_dom"/>
</dbReference>
<dbReference type="AlphaFoldDB" id="A0A5B6WG34"/>
<accession>A0A5B6WG34</accession>
<protein>
    <submittedName>
        <fullName evidence="2">Mutant gag-pol polyprotein</fullName>
    </submittedName>
</protein>
<name>A0A5B6WG34_9ROSI</name>
<evidence type="ECO:0000313" key="3">
    <source>
        <dbReference type="Proteomes" id="UP000325315"/>
    </source>
</evidence>
<reference evidence="3" key="1">
    <citation type="journal article" date="2019" name="Plant Biotechnol. J.">
        <title>Genome sequencing of the Australian wild diploid species Gossypium australe highlights disease resistance and delayed gland morphogenesis.</title>
        <authorList>
            <person name="Cai Y."/>
            <person name="Cai X."/>
            <person name="Wang Q."/>
            <person name="Wang P."/>
            <person name="Zhang Y."/>
            <person name="Cai C."/>
            <person name="Xu Y."/>
            <person name="Wang K."/>
            <person name="Zhou Z."/>
            <person name="Wang C."/>
            <person name="Geng S."/>
            <person name="Li B."/>
            <person name="Dong Q."/>
            <person name="Hou Y."/>
            <person name="Wang H."/>
            <person name="Ai P."/>
            <person name="Liu Z."/>
            <person name="Yi F."/>
            <person name="Sun M."/>
            <person name="An G."/>
            <person name="Cheng J."/>
            <person name="Zhang Y."/>
            <person name="Shi Q."/>
            <person name="Xie Y."/>
            <person name="Shi X."/>
            <person name="Chang Y."/>
            <person name="Huang F."/>
            <person name="Chen Y."/>
            <person name="Hong S."/>
            <person name="Mi L."/>
            <person name="Sun Q."/>
            <person name="Zhang L."/>
            <person name="Zhou B."/>
            <person name="Peng R."/>
            <person name="Zhang X."/>
            <person name="Liu F."/>
        </authorList>
    </citation>
    <scope>NUCLEOTIDE SEQUENCE [LARGE SCALE GENOMIC DNA]</scope>
    <source>
        <strain evidence="3">cv. PA1801</strain>
    </source>
</reference>
<dbReference type="PANTHER" id="PTHR35046:SF9">
    <property type="entry name" value="RNA-DIRECTED DNA POLYMERASE"/>
    <property type="match status" value="1"/>
</dbReference>
<dbReference type="OrthoDB" id="1001865at2759"/>